<name>A0A815U2A2_ADIRI</name>
<sequence>MNFRTLKSKSKVAEHKSTGIHLERLSEILSDDQRNSQFEKLQNEIKHKEQTLDLFIKHVSITLNANIDDMRSLLDKKTPTYKAYTHAICGLWLQLKTIEDMESLPLVIFLRTCQLQRAEMKFQDNSDDSTENAQEFLINRRRSRLTHFHICTGSDGFNTNIDSYVGLLVFSYDNQSKFILNGHHCQRGDIVIKQMQNLHHVSSRGVYDALFKWYFNRSLDEKFFGIGFLYSNRKWRFDVLSHDRKDILPFEYRIFDMYLLTQWLTHDNLPHNVQEMELDAKGLLMKQFEIVKNKLNDEQNIGLSESWNEFIGSDVKDLHMAMKLFLQTTEKQIETIFKQTEERKPRDSDQLANELHK</sequence>
<evidence type="ECO:0000313" key="1">
    <source>
        <dbReference type="EMBL" id="CAF1371487.1"/>
    </source>
</evidence>
<dbReference type="Proteomes" id="UP000663852">
    <property type="component" value="Unassembled WGS sequence"/>
</dbReference>
<dbReference type="AlphaFoldDB" id="A0A815U2A2"/>
<reference evidence="2" key="1">
    <citation type="submission" date="2021-02" db="EMBL/GenBank/DDBJ databases">
        <authorList>
            <person name="Nowell W R."/>
        </authorList>
    </citation>
    <scope>NUCLEOTIDE SEQUENCE</scope>
</reference>
<dbReference type="EMBL" id="CAJNOJ010000287">
    <property type="protein sequence ID" value="CAF1371487.1"/>
    <property type="molecule type" value="Genomic_DNA"/>
</dbReference>
<dbReference type="Proteomes" id="UP000663828">
    <property type="component" value="Unassembled WGS sequence"/>
</dbReference>
<evidence type="ECO:0000313" key="3">
    <source>
        <dbReference type="Proteomes" id="UP000663828"/>
    </source>
</evidence>
<organism evidence="2 3">
    <name type="scientific">Adineta ricciae</name>
    <name type="common">Rotifer</name>
    <dbReference type="NCBI Taxonomy" id="249248"/>
    <lineage>
        <taxon>Eukaryota</taxon>
        <taxon>Metazoa</taxon>
        <taxon>Spiralia</taxon>
        <taxon>Gnathifera</taxon>
        <taxon>Rotifera</taxon>
        <taxon>Eurotatoria</taxon>
        <taxon>Bdelloidea</taxon>
        <taxon>Adinetida</taxon>
        <taxon>Adinetidae</taxon>
        <taxon>Adineta</taxon>
    </lineage>
</organism>
<keyword evidence="3" id="KW-1185">Reference proteome</keyword>
<comment type="caution">
    <text evidence="2">The sequence shown here is derived from an EMBL/GenBank/DDBJ whole genome shotgun (WGS) entry which is preliminary data.</text>
</comment>
<accession>A0A815U2A2</accession>
<dbReference type="OrthoDB" id="9976851at2759"/>
<proteinExistence type="predicted"/>
<gene>
    <name evidence="1" type="ORF">EDS130_LOCUS34400</name>
    <name evidence="2" type="ORF">XAT740_LOCUS40518</name>
</gene>
<protein>
    <submittedName>
        <fullName evidence="2">Uncharacterized protein</fullName>
    </submittedName>
</protein>
<dbReference type="EMBL" id="CAJNOR010004618">
    <property type="protein sequence ID" value="CAF1516319.1"/>
    <property type="molecule type" value="Genomic_DNA"/>
</dbReference>
<evidence type="ECO:0000313" key="2">
    <source>
        <dbReference type="EMBL" id="CAF1516319.1"/>
    </source>
</evidence>